<accession>A0A7W1WPY3</accession>
<feature type="compositionally biased region" description="Polar residues" evidence="1">
    <location>
        <begin position="38"/>
        <end position="51"/>
    </location>
</feature>
<name>A0A7W1WPY3_9BACL</name>
<comment type="caution">
    <text evidence="2">The sequence shown here is derived from an EMBL/GenBank/DDBJ whole genome shotgun (WGS) entry which is preliminary data.</text>
</comment>
<keyword evidence="3" id="KW-1185">Reference proteome</keyword>
<protein>
    <submittedName>
        <fullName evidence="2">Uncharacterized protein</fullName>
    </submittedName>
</protein>
<feature type="region of interest" description="Disordered" evidence="1">
    <location>
        <begin position="38"/>
        <end position="65"/>
    </location>
</feature>
<reference evidence="2 3" key="1">
    <citation type="submission" date="2020-07" db="EMBL/GenBank/DDBJ databases">
        <authorList>
            <person name="Feng H."/>
        </authorList>
    </citation>
    <scope>NUCLEOTIDE SEQUENCE [LARGE SCALE GENOMIC DNA]</scope>
    <source>
        <strain evidence="3">s-10</strain>
    </source>
</reference>
<dbReference type="Proteomes" id="UP000535491">
    <property type="component" value="Unassembled WGS sequence"/>
</dbReference>
<dbReference type="RefSeq" id="WP_181751116.1">
    <property type="nucleotide sequence ID" value="NZ_JACEIQ010000004.1"/>
</dbReference>
<proteinExistence type="predicted"/>
<evidence type="ECO:0000256" key="1">
    <source>
        <dbReference type="SAM" id="MobiDB-lite"/>
    </source>
</evidence>
<organism evidence="2 3">
    <name type="scientific">Paenactinomyces guangxiensis</name>
    <dbReference type="NCBI Taxonomy" id="1490290"/>
    <lineage>
        <taxon>Bacteria</taxon>
        <taxon>Bacillati</taxon>
        <taxon>Bacillota</taxon>
        <taxon>Bacilli</taxon>
        <taxon>Bacillales</taxon>
        <taxon>Thermoactinomycetaceae</taxon>
        <taxon>Paenactinomyces</taxon>
    </lineage>
</organism>
<evidence type="ECO:0000313" key="3">
    <source>
        <dbReference type="Proteomes" id="UP000535491"/>
    </source>
</evidence>
<evidence type="ECO:0000313" key="2">
    <source>
        <dbReference type="EMBL" id="MBA4493875.1"/>
    </source>
</evidence>
<dbReference type="AlphaFoldDB" id="A0A7W1WPY3"/>
<sequence length="65" mass="7658">MMEANQLAGGFKRRLGYKYRVRHQLLRPVVERISNVQYGRNKTLQEQQQGTELKKRPKSKESANI</sequence>
<gene>
    <name evidence="2" type="ORF">H1191_06090</name>
</gene>
<dbReference type="EMBL" id="JACEIQ010000004">
    <property type="protein sequence ID" value="MBA4493875.1"/>
    <property type="molecule type" value="Genomic_DNA"/>
</dbReference>